<organism evidence="5 6">
    <name type="scientific">Nonlabens spongiae</name>
    <dbReference type="NCBI Taxonomy" id="331648"/>
    <lineage>
        <taxon>Bacteria</taxon>
        <taxon>Pseudomonadati</taxon>
        <taxon>Bacteroidota</taxon>
        <taxon>Flavobacteriia</taxon>
        <taxon>Flavobacteriales</taxon>
        <taxon>Flavobacteriaceae</taxon>
        <taxon>Nonlabens</taxon>
    </lineage>
</organism>
<dbReference type="CDD" id="cd03146">
    <property type="entry name" value="GAT1_Peptidase_E"/>
    <property type="match status" value="1"/>
</dbReference>
<dbReference type="AlphaFoldDB" id="A0A1W6MKJ4"/>
<gene>
    <name evidence="5" type="ORF">BST97_08975</name>
</gene>
<keyword evidence="4" id="KW-0720">Serine protease</keyword>
<dbReference type="PANTHER" id="PTHR20842:SF0">
    <property type="entry name" value="ALPHA-ASPARTYL DIPEPTIDASE"/>
    <property type="match status" value="1"/>
</dbReference>
<dbReference type="SUPFAM" id="SSF52317">
    <property type="entry name" value="Class I glutamine amidotransferase-like"/>
    <property type="match status" value="1"/>
</dbReference>
<dbReference type="OrthoDB" id="3373764at2"/>
<reference evidence="5 6" key="1">
    <citation type="submission" date="2016-11" db="EMBL/GenBank/DDBJ databases">
        <title>Trade-off between light-utilization and light-protection in marine flavobacteria.</title>
        <authorList>
            <person name="Kumagai Y."/>
        </authorList>
    </citation>
    <scope>NUCLEOTIDE SEQUENCE [LARGE SCALE GENOMIC DNA]</scope>
    <source>
        <strain evidence="5 6">JCM 13191</strain>
    </source>
</reference>
<comment type="similarity">
    <text evidence="1">Belongs to the peptidase S51 family.</text>
</comment>
<sequence>MRANQRDMIVASTSTLHGQRPLEYLLDELKSVFTNQSIKSLLFIPFARPGGITHDQYTQKIGDALKSLDIEVKGIQQMQNTVEAIQNAKAIFTGGGNTFVLVKQLHDHKLMQPLREAIYSGTFYLGTSAGSNICGLTMQTTNDMPILQPTSFKTTGVLGYNINAHYLDPIEGSQHMGETREQRIKEFHTYNSVPVLGLREGSYLRVKGTEEILKGPHSARVFKAGVEPTEIQTDTDVSFLK</sequence>
<dbReference type="EMBL" id="CP019344">
    <property type="protein sequence ID" value="ARN78121.1"/>
    <property type="molecule type" value="Genomic_DNA"/>
</dbReference>
<keyword evidence="2" id="KW-0645">Protease</keyword>
<protein>
    <submittedName>
        <fullName evidence="5">Dipeptidase E</fullName>
    </submittedName>
</protein>
<keyword evidence="6" id="KW-1185">Reference proteome</keyword>
<dbReference type="Gene3D" id="3.40.50.880">
    <property type="match status" value="1"/>
</dbReference>
<dbReference type="GO" id="GO:0006508">
    <property type="term" value="P:proteolysis"/>
    <property type="evidence" value="ECO:0007669"/>
    <property type="project" value="UniProtKB-KW"/>
</dbReference>
<evidence type="ECO:0000256" key="4">
    <source>
        <dbReference type="ARBA" id="ARBA00022825"/>
    </source>
</evidence>
<dbReference type="InterPro" id="IPR029062">
    <property type="entry name" value="Class_I_gatase-like"/>
</dbReference>
<evidence type="ECO:0000313" key="6">
    <source>
        <dbReference type="Proteomes" id="UP000193431"/>
    </source>
</evidence>
<dbReference type="STRING" id="331648.BST97_08975"/>
<keyword evidence="3" id="KW-0378">Hydrolase</keyword>
<evidence type="ECO:0000313" key="5">
    <source>
        <dbReference type="EMBL" id="ARN78121.1"/>
    </source>
</evidence>
<evidence type="ECO:0000256" key="2">
    <source>
        <dbReference type="ARBA" id="ARBA00022670"/>
    </source>
</evidence>
<dbReference type="GO" id="GO:0008236">
    <property type="term" value="F:serine-type peptidase activity"/>
    <property type="evidence" value="ECO:0007669"/>
    <property type="project" value="UniProtKB-KW"/>
</dbReference>
<name>A0A1W6MKJ4_9FLAO</name>
<dbReference type="NCBIfam" id="NF003642">
    <property type="entry name" value="PRK05282.1"/>
    <property type="match status" value="1"/>
</dbReference>
<dbReference type="InterPro" id="IPR005320">
    <property type="entry name" value="Peptidase_S51"/>
</dbReference>
<dbReference type="Proteomes" id="UP000193431">
    <property type="component" value="Chromosome"/>
</dbReference>
<proteinExistence type="inferred from homology"/>
<dbReference type="Pfam" id="PF03575">
    <property type="entry name" value="Peptidase_S51"/>
    <property type="match status" value="1"/>
</dbReference>
<evidence type="ECO:0000256" key="1">
    <source>
        <dbReference type="ARBA" id="ARBA00006534"/>
    </source>
</evidence>
<dbReference type="RefSeq" id="WP_085766918.1">
    <property type="nucleotide sequence ID" value="NZ_CP019344.1"/>
</dbReference>
<evidence type="ECO:0000256" key="3">
    <source>
        <dbReference type="ARBA" id="ARBA00022801"/>
    </source>
</evidence>
<dbReference type="PANTHER" id="PTHR20842">
    <property type="entry name" value="PROTEASE S51 ALPHA-ASPARTYL DIPEPTIDASE"/>
    <property type="match status" value="1"/>
</dbReference>
<accession>A0A1W6MKJ4</accession>